<name>A0ABP9DNH1_9GAMM</name>
<feature type="domain" description="Sodium/calcium exchanger membrane region" evidence="6">
    <location>
        <begin position="4"/>
        <end position="144"/>
    </location>
</feature>
<evidence type="ECO:0000259" key="6">
    <source>
        <dbReference type="Pfam" id="PF01699"/>
    </source>
</evidence>
<evidence type="ECO:0000313" key="8">
    <source>
        <dbReference type="Proteomes" id="UP001501323"/>
    </source>
</evidence>
<dbReference type="Gene3D" id="1.20.1420.30">
    <property type="entry name" value="NCX, central ion-binding region"/>
    <property type="match status" value="1"/>
</dbReference>
<comment type="subcellular location">
    <subcellularLocation>
        <location evidence="1">Membrane</location>
        <topology evidence="1">Multi-pass membrane protein</topology>
    </subcellularLocation>
</comment>
<evidence type="ECO:0000256" key="1">
    <source>
        <dbReference type="ARBA" id="ARBA00004141"/>
    </source>
</evidence>
<gene>
    <name evidence="7" type="ORF">GCM10023332_02210</name>
</gene>
<feature type="domain" description="Sodium/calcium exchanger membrane region" evidence="6">
    <location>
        <begin position="172"/>
        <end position="316"/>
    </location>
</feature>
<feature type="transmembrane region" description="Helical" evidence="5">
    <location>
        <begin position="126"/>
        <end position="145"/>
    </location>
</feature>
<reference evidence="8" key="1">
    <citation type="journal article" date="2019" name="Int. J. Syst. Evol. Microbiol.">
        <title>The Global Catalogue of Microorganisms (GCM) 10K type strain sequencing project: providing services to taxonomists for standard genome sequencing and annotation.</title>
        <authorList>
            <consortium name="The Broad Institute Genomics Platform"/>
            <consortium name="The Broad Institute Genome Sequencing Center for Infectious Disease"/>
            <person name="Wu L."/>
            <person name="Ma J."/>
        </authorList>
    </citation>
    <scope>NUCLEOTIDE SEQUENCE [LARGE SCALE GENOMIC DNA]</scope>
    <source>
        <strain evidence="8">JCM 18392</strain>
    </source>
</reference>
<feature type="transmembrane region" description="Helical" evidence="5">
    <location>
        <begin position="271"/>
        <end position="291"/>
    </location>
</feature>
<evidence type="ECO:0000256" key="5">
    <source>
        <dbReference type="SAM" id="Phobius"/>
    </source>
</evidence>
<feature type="transmembrane region" description="Helical" evidence="5">
    <location>
        <begin position="166"/>
        <end position="186"/>
    </location>
</feature>
<dbReference type="Pfam" id="PF01699">
    <property type="entry name" value="Na_Ca_ex"/>
    <property type="match status" value="2"/>
</dbReference>
<keyword evidence="3 5" id="KW-1133">Transmembrane helix</keyword>
<feature type="transmembrane region" description="Helical" evidence="5">
    <location>
        <begin position="303"/>
        <end position="320"/>
    </location>
</feature>
<keyword evidence="2 5" id="KW-0812">Transmembrane</keyword>
<organism evidence="7 8">
    <name type="scientific">Luteimonas vadosa</name>
    <dbReference type="NCBI Taxonomy" id="1165507"/>
    <lineage>
        <taxon>Bacteria</taxon>
        <taxon>Pseudomonadati</taxon>
        <taxon>Pseudomonadota</taxon>
        <taxon>Gammaproteobacteria</taxon>
        <taxon>Lysobacterales</taxon>
        <taxon>Lysobacteraceae</taxon>
        <taxon>Luteimonas</taxon>
    </lineage>
</organism>
<accession>A0ABP9DNH1</accession>
<feature type="transmembrane region" description="Helical" evidence="5">
    <location>
        <begin position="78"/>
        <end position="96"/>
    </location>
</feature>
<dbReference type="InterPro" id="IPR004837">
    <property type="entry name" value="NaCa_Exmemb"/>
</dbReference>
<feature type="transmembrane region" description="Helical" evidence="5">
    <location>
        <begin position="103"/>
        <end position="120"/>
    </location>
</feature>
<sequence length="321" mass="32791">MLESTGLFLLGLLLLALGGDSIVKGASGLAQRLGASPFVAGLLLVAFGTSLPELAVNARAVWAGVPDLALGNAVGSNVVNVGLTLGAAALAAPLVVRWRALSPLLVMLIVATVGVIALGWDGTLSRLDGFVLLAAFVAVLAFALSRSGREQPEVRAAIDGYAQTQTGLGLNLVRFAIAIALLYFGARFVVGSAPAWGTALGMEPLLAGLLVVAIGTALPEVAAAVAAARRGQGDMVAGHVIGSSLFNLLVIVGGMAVFGRSGAGELALPASFVRFELPAALAFALMLVPVLRGDFHVSRREGGILMTAFVAWVAFELFLMR</sequence>
<protein>
    <submittedName>
        <fullName evidence="7">Calcium/sodium antiporter</fullName>
    </submittedName>
</protein>
<evidence type="ECO:0000256" key="2">
    <source>
        <dbReference type="ARBA" id="ARBA00022692"/>
    </source>
</evidence>
<dbReference type="PANTHER" id="PTHR10846:SF8">
    <property type="entry name" value="INNER MEMBRANE PROTEIN YRBG"/>
    <property type="match status" value="1"/>
</dbReference>
<evidence type="ECO:0000256" key="4">
    <source>
        <dbReference type="ARBA" id="ARBA00023136"/>
    </source>
</evidence>
<feature type="transmembrane region" description="Helical" evidence="5">
    <location>
        <begin position="206"/>
        <end position="228"/>
    </location>
</feature>
<proteinExistence type="predicted"/>
<dbReference type="InterPro" id="IPR004481">
    <property type="entry name" value="K/Na/Ca-exchanger"/>
</dbReference>
<evidence type="ECO:0000313" key="7">
    <source>
        <dbReference type="EMBL" id="GAA4854363.1"/>
    </source>
</evidence>
<dbReference type="Proteomes" id="UP001501323">
    <property type="component" value="Unassembled WGS sequence"/>
</dbReference>
<keyword evidence="4 5" id="KW-0472">Membrane</keyword>
<dbReference type="InterPro" id="IPR044880">
    <property type="entry name" value="NCX_ion-bd_dom_sf"/>
</dbReference>
<comment type="caution">
    <text evidence="7">The sequence shown here is derived from an EMBL/GenBank/DDBJ whole genome shotgun (WGS) entry which is preliminary data.</text>
</comment>
<evidence type="ECO:0000256" key="3">
    <source>
        <dbReference type="ARBA" id="ARBA00022989"/>
    </source>
</evidence>
<dbReference type="PANTHER" id="PTHR10846">
    <property type="entry name" value="SODIUM/POTASSIUM/CALCIUM EXCHANGER"/>
    <property type="match status" value="1"/>
</dbReference>
<feature type="transmembrane region" description="Helical" evidence="5">
    <location>
        <begin position="240"/>
        <end position="259"/>
    </location>
</feature>
<keyword evidence="8" id="KW-1185">Reference proteome</keyword>
<dbReference type="RefSeq" id="WP_345293659.1">
    <property type="nucleotide sequence ID" value="NZ_BAABJY010000001.1"/>
</dbReference>
<dbReference type="EMBL" id="BAABJY010000001">
    <property type="protein sequence ID" value="GAA4854363.1"/>
    <property type="molecule type" value="Genomic_DNA"/>
</dbReference>